<comment type="similarity">
    <text evidence="1 9">Belongs to the bacterial/plant glucose-1-phosphate adenylyltransferase family.</text>
</comment>
<dbReference type="InterPro" id="IPR056818">
    <property type="entry name" value="GlmU/GlgC-like_hexapep"/>
</dbReference>
<dbReference type="UniPathway" id="UPA00164"/>
<dbReference type="PROSITE" id="PS00808">
    <property type="entry name" value="ADP_GLC_PYROPHOSPH_1"/>
    <property type="match status" value="1"/>
</dbReference>
<gene>
    <name evidence="9 12" type="primary">glgC</name>
    <name evidence="12" type="ORF">RJ45_01145</name>
</gene>
<dbReference type="PROSITE" id="PS00810">
    <property type="entry name" value="ADP_GLC_PYROPHOSPH_3"/>
    <property type="match status" value="1"/>
</dbReference>
<evidence type="ECO:0000259" key="10">
    <source>
        <dbReference type="Pfam" id="PF00483"/>
    </source>
</evidence>
<evidence type="ECO:0000256" key="1">
    <source>
        <dbReference type="ARBA" id="ARBA00010443"/>
    </source>
</evidence>
<dbReference type="AlphaFoldDB" id="A0A0B9G9Y2"/>
<comment type="pathway">
    <text evidence="9">Glycan biosynthesis; glycogen biosynthesis.</text>
</comment>
<dbReference type="CDD" id="cd04651">
    <property type="entry name" value="LbH_G1P_AT_C"/>
    <property type="match status" value="1"/>
</dbReference>
<dbReference type="Pfam" id="PF24894">
    <property type="entry name" value="Hexapep_GlmU"/>
    <property type="match status" value="1"/>
</dbReference>
<dbReference type="Proteomes" id="UP000031278">
    <property type="component" value="Unassembled WGS sequence"/>
</dbReference>
<dbReference type="NCBIfam" id="TIGR02091">
    <property type="entry name" value="glgC"/>
    <property type="match status" value="1"/>
</dbReference>
<dbReference type="Pfam" id="PF00483">
    <property type="entry name" value="NTP_transferase"/>
    <property type="match status" value="1"/>
</dbReference>
<comment type="caution">
    <text evidence="12">The sequence shown here is derived from an EMBL/GenBank/DDBJ whole genome shotgun (WGS) entry which is preliminary data.</text>
</comment>
<dbReference type="GO" id="GO:0005524">
    <property type="term" value="F:ATP binding"/>
    <property type="evidence" value="ECO:0007669"/>
    <property type="project" value="UniProtKB-KW"/>
</dbReference>
<evidence type="ECO:0000256" key="3">
    <source>
        <dbReference type="ARBA" id="ARBA00022679"/>
    </source>
</evidence>
<evidence type="ECO:0000313" key="13">
    <source>
        <dbReference type="Proteomes" id="UP000031278"/>
    </source>
</evidence>
<dbReference type="CDD" id="cd02508">
    <property type="entry name" value="ADP_Glucose_PP"/>
    <property type="match status" value="1"/>
</dbReference>
<feature type="binding site" evidence="9">
    <location>
        <begin position="178"/>
        <end position="179"/>
    </location>
    <ligand>
        <name>alpha-D-glucose 1-phosphate</name>
        <dbReference type="ChEBI" id="CHEBI:58601"/>
    </ligand>
</feature>
<keyword evidence="7 9" id="KW-0320">Glycogen biosynthesis</keyword>
<dbReference type="InterPro" id="IPR029044">
    <property type="entry name" value="Nucleotide-diphossugar_trans"/>
</dbReference>
<accession>A0A0B9G9Y2</accession>
<evidence type="ECO:0000259" key="11">
    <source>
        <dbReference type="Pfam" id="PF24894"/>
    </source>
</evidence>
<dbReference type="InterPro" id="IPR005835">
    <property type="entry name" value="NTP_transferase_dom"/>
</dbReference>
<keyword evidence="3 9" id="KW-0808">Transferase</keyword>
<evidence type="ECO:0000256" key="7">
    <source>
        <dbReference type="ARBA" id="ARBA00023056"/>
    </source>
</evidence>
<dbReference type="Gene3D" id="2.160.10.10">
    <property type="entry name" value="Hexapeptide repeat proteins"/>
    <property type="match status" value="1"/>
</dbReference>
<evidence type="ECO:0000256" key="2">
    <source>
        <dbReference type="ARBA" id="ARBA00022600"/>
    </source>
</evidence>
<dbReference type="EMBL" id="JWLZ01000010">
    <property type="protein sequence ID" value="KHT65409.1"/>
    <property type="molecule type" value="Genomic_DNA"/>
</dbReference>
<feature type="binding site" evidence="9">
    <location>
        <position position="196"/>
    </location>
    <ligand>
        <name>alpha-D-glucose 1-phosphate</name>
        <dbReference type="ChEBI" id="CHEBI:58601"/>
    </ligand>
</feature>
<evidence type="ECO:0000256" key="5">
    <source>
        <dbReference type="ARBA" id="ARBA00022741"/>
    </source>
</evidence>
<dbReference type="HAMAP" id="MF_00624">
    <property type="entry name" value="GlgC"/>
    <property type="match status" value="1"/>
</dbReference>
<feature type="domain" description="Glucose-1-phosphate adenylyltransferase/Bifunctional protein GlmU-like C-terminal hexapeptide" evidence="11">
    <location>
        <begin position="296"/>
        <end position="399"/>
    </location>
</feature>
<dbReference type="PANTHER" id="PTHR43523">
    <property type="entry name" value="GLUCOSE-1-PHOSPHATE ADENYLYLTRANSFERASE-RELATED"/>
    <property type="match status" value="1"/>
</dbReference>
<dbReference type="GO" id="GO:0005978">
    <property type="term" value="P:glycogen biosynthetic process"/>
    <property type="evidence" value="ECO:0007669"/>
    <property type="project" value="UniProtKB-UniRule"/>
</dbReference>
<proteinExistence type="inferred from homology"/>
<keyword evidence="5 9" id="KW-0547">Nucleotide-binding</keyword>
<evidence type="ECO:0000256" key="4">
    <source>
        <dbReference type="ARBA" id="ARBA00022695"/>
    </source>
</evidence>
<reference evidence="12 13" key="1">
    <citation type="submission" date="2014-12" db="EMBL/GenBank/DDBJ databases">
        <title>Genome sequencing of Photobacterium gaetbulicola AD005a.</title>
        <authorList>
            <person name="Adrian T.G.S."/>
            <person name="Chan K.G."/>
        </authorList>
    </citation>
    <scope>NUCLEOTIDE SEQUENCE [LARGE SCALE GENOMIC DNA]</scope>
    <source>
        <strain evidence="12 13">AD005a</strain>
    </source>
</reference>
<comment type="function">
    <text evidence="9">Involved in the biosynthesis of ADP-glucose, a building block required for the elongation reactions to produce glycogen. Catalyzes the reaction between ATP and alpha-D-glucose 1-phosphate (G1P) to produce pyrophosphate and ADP-Glc.</text>
</comment>
<dbReference type="SUPFAM" id="SSF51161">
    <property type="entry name" value="Trimeric LpxA-like enzymes"/>
    <property type="match status" value="1"/>
</dbReference>
<comment type="subunit">
    <text evidence="9">Homotetramer.</text>
</comment>
<feature type="domain" description="Nucleotidyl transferase" evidence="10">
    <location>
        <begin position="7"/>
        <end position="273"/>
    </location>
</feature>
<keyword evidence="2 9" id="KW-0321">Glycogen metabolism</keyword>
<feature type="binding site" evidence="9">
    <location>
        <position position="163"/>
    </location>
    <ligand>
        <name>alpha-D-glucose 1-phosphate</name>
        <dbReference type="ChEBI" id="CHEBI:58601"/>
    </ligand>
</feature>
<sequence>MKKEAITVILAGGVGSRLSPLTDHRAKPAVPFGGKYRIIDFTLTNCLHSGLRRVLVLTQYKSHSLQKHLRDGWSIFNPELGEYITAVPPQMRTGESWYQGTADAIYQNLYLLTRSEAKYVVVLSGDHIYRMDYEPMLRQHVESEADLTVACMEVAKSEANAFGVMSIDEYQRVYSFTEKPDTPQPLPNNPDACLASMGIYIFSMKALEQALEKDALCPTSSHDFGKDIIPGLIDGERVYAYQFGGSAGRVSQDAYWRDVGTIDSYYQANMDLLSYYPPMDLYQKEWPIRTYEQQLPPARTVSSPAGNEGIFINSIISNGVAIKGGSAQNSVLFPKVKIENAAVVINSIVFEGVVIGEGAHVENCIIDKDVVIPAGAEIGVNKKHDAQRFVVSPKGIVVIPSDYQF</sequence>
<comment type="catalytic activity">
    <reaction evidence="9">
        <text>alpha-D-glucose 1-phosphate + ATP + H(+) = ADP-alpha-D-glucose + diphosphate</text>
        <dbReference type="Rhea" id="RHEA:12120"/>
        <dbReference type="ChEBI" id="CHEBI:15378"/>
        <dbReference type="ChEBI" id="CHEBI:30616"/>
        <dbReference type="ChEBI" id="CHEBI:33019"/>
        <dbReference type="ChEBI" id="CHEBI:57498"/>
        <dbReference type="ChEBI" id="CHEBI:58601"/>
        <dbReference type="EC" id="2.7.7.27"/>
    </reaction>
</comment>
<evidence type="ECO:0000256" key="8">
    <source>
        <dbReference type="ARBA" id="ARBA00023277"/>
    </source>
</evidence>
<name>A0A0B9G9Y2_9GAMM</name>
<dbReference type="PROSITE" id="PS00809">
    <property type="entry name" value="ADP_GLC_PYROPHOSPH_2"/>
    <property type="match status" value="1"/>
</dbReference>
<evidence type="ECO:0000256" key="6">
    <source>
        <dbReference type="ARBA" id="ARBA00022840"/>
    </source>
</evidence>
<dbReference type="Gene3D" id="3.90.550.10">
    <property type="entry name" value="Spore Coat Polysaccharide Biosynthesis Protein SpsA, Chain A"/>
    <property type="match status" value="1"/>
</dbReference>
<dbReference type="GO" id="GO:0008878">
    <property type="term" value="F:glucose-1-phosphate adenylyltransferase activity"/>
    <property type="evidence" value="ECO:0007669"/>
    <property type="project" value="UniProtKB-UniRule"/>
</dbReference>
<evidence type="ECO:0000313" key="12">
    <source>
        <dbReference type="EMBL" id="KHT65409.1"/>
    </source>
</evidence>
<feature type="binding site" evidence="9">
    <location>
        <position position="98"/>
    </location>
    <ligand>
        <name>alpha-D-glucose 1-phosphate</name>
        <dbReference type="ChEBI" id="CHEBI:58601"/>
    </ligand>
</feature>
<dbReference type="InterPro" id="IPR011831">
    <property type="entry name" value="ADP-Glc_PPase"/>
</dbReference>
<dbReference type="NCBIfam" id="NF001947">
    <property type="entry name" value="PRK00725.1"/>
    <property type="match status" value="1"/>
</dbReference>
<evidence type="ECO:0000256" key="9">
    <source>
        <dbReference type="HAMAP-Rule" id="MF_00624"/>
    </source>
</evidence>
<protein>
    <recommendedName>
        <fullName evidence="9">Glucose-1-phosphate adenylyltransferase</fullName>
        <ecNumber evidence="9">2.7.7.27</ecNumber>
    </recommendedName>
    <alternativeName>
        <fullName evidence="9">ADP-glucose pyrophosphorylase</fullName>
        <shortName evidence="9">ADPGlc PPase</shortName>
    </alternativeName>
    <alternativeName>
        <fullName evidence="9">ADP-glucose synthase</fullName>
    </alternativeName>
</protein>
<dbReference type="EC" id="2.7.7.27" evidence="9"/>
<organism evidence="12 13">
    <name type="scientific">Photobacterium gaetbulicola</name>
    <dbReference type="NCBI Taxonomy" id="1295392"/>
    <lineage>
        <taxon>Bacteria</taxon>
        <taxon>Pseudomonadati</taxon>
        <taxon>Pseudomonadota</taxon>
        <taxon>Gammaproteobacteria</taxon>
        <taxon>Vibrionales</taxon>
        <taxon>Vibrionaceae</taxon>
        <taxon>Photobacterium</taxon>
    </lineage>
</organism>
<dbReference type="InterPro" id="IPR005836">
    <property type="entry name" value="ADP_Glu_pyroP_CS"/>
</dbReference>
<dbReference type="NCBIfam" id="NF002023">
    <property type="entry name" value="PRK00844.1"/>
    <property type="match status" value="1"/>
</dbReference>
<feature type="site" description="Could play a key role in the communication between the regulatory and the substrate sites" evidence="9">
    <location>
        <position position="97"/>
    </location>
</feature>
<dbReference type="SUPFAM" id="SSF53448">
    <property type="entry name" value="Nucleotide-diphospho-sugar transferases"/>
    <property type="match status" value="1"/>
</dbReference>
<dbReference type="InterPro" id="IPR011004">
    <property type="entry name" value="Trimer_LpxA-like_sf"/>
</dbReference>
<keyword evidence="8 9" id="KW-0119">Carbohydrate metabolism</keyword>
<dbReference type="RefSeq" id="WP_039456732.1">
    <property type="nucleotide sequence ID" value="NZ_JWLZ01000010.1"/>
</dbReference>
<dbReference type="PANTHER" id="PTHR43523:SF2">
    <property type="entry name" value="GLUCOSE-1-PHOSPHATE ADENYLYLTRANSFERASE"/>
    <property type="match status" value="1"/>
</dbReference>
<feature type="site" description="Could play a key role in the communication between the regulatory and the substrate sites" evidence="9">
    <location>
        <position position="59"/>
    </location>
</feature>
<keyword evidence="6 9" id="KW-0067">ATP-binding</keyword>
<keyword evidence="4 9" id="KW-0548">Nucleotidyltransferase</keyword>
<dbReference type="InterPro" id="IPR023049">
    <property type="entry name" value="GlgC_bac"/>
</dbReference>